<reference evidence="1" key="1">
    <citation type="submission" date="2022-03" db="EMBL/GenBank/DDBJ databases">
        <authorList>
            <person name="Lindestad O."/>
        </authorList>
    </citation>
    <scope>NUCLEOTIDE SEQUENCE</scope>
</reference>
<organism evidence="1 2">
    <name type="scientific">Pararge aegeria aegeria</name>
    <dbReference type="NCBI Taxonomy" id="348720"/>
    <lineage>
        <taxon>Eukaryota</taxon>
        <taxon>Metazoa</taxon>
        <taxon>Ecdysozoa</taxon>
        <taxon>Arthropoda</taxon>
        <taxon>Hexapoda</taxon>
        <taxon>Insecta</taxon>
        <taxon>Pterygota</taxon>
        <taxon>Neoptera</taxon>
        <taxon>Endopterygota</taxon>
        <taxon>Lepidoptera</taxon>
        <taxon>Glossata</taxon>
        <taxon>Ditrysia</taxon>
        <taxon>Papilionoidea</taxon>
        <taxon>Nymphalidae</taxon>
        <taxon>Satyrinae</taxon>
        <taxon>Satyrini</taxon>
        <taxon>Parargina</taxon>
        <taxon>Pararge</taxon>
    </lineage>
</organism>
<keyword evidence="2" id="KW-1185">Reference proteome</keyword>
<evidence type="ECO:0000313" key="1">
    <source>
        <dbReference type="EMBL" id="CAH2216053.1"/>
    </source>
</evidence>
<evidence type="ECO:0000313" key="2">
    <source>
        <dbReference type="Proteomes" id="UP000838756"/>
    </source>
</evidence>
<dbReference type="EMBL" id="CAKXAJ010013807">
    <property type="protein sequence ID" value="CAH2216053.1"/>
    <property type="molecule type" value="Genomic_DNA"/>
</dbReference>
<comment type="caution">
    <text evidence="1">The sequence shown here is derived from an EMBL/GenBank/DDBJ whole genome shotgun (WGS) entry which is preliminary data.</text>
</comment>
<dbReference type="Proteomes" id="UP000838756">
    <property type="component" value="Unassembled WGS sequence"/>
</dbReference>
<name>A0A8S4QN78_9NEOP</name>
<accession>A0A8S4QN78</accession>
<dbReference type="AlphaFoldDB" id="A0A8S4QN78"/>
<dbReference type="OrthoDB" id="407509at2759"/>
<sequence length="66" mass="7894">MEKALEEISMRDKIRTRIRTRATDIAKRFTKLKWQWVGHVSRRADGRWGPMVLEWQPGTGKRNEVE</sequence>
<gene>
    <name evidence="1" type="primary">jg2417</name>
    <name evidence="1" type="ORF">PAEG_LOCUS4123</name>
</gene>
<protein>
    <submittedName>
        <fullName evidence="1">Jg2417 protein</fullName>
    </submittedName>
</protein>
<proteinExistence type="predicted"/>